<sequence>MPPNHLLTITIFIYEVSEASSGWTVNLRKPGERLRQSWVGAYPDNFVIKWMLSGKLERGAARFGTIAER</sequence>
<protein>
    <submittedName>
        <fullName evidence="1">Uncharacterized protein</fullName>
    </submittedName>
</protein>
<dbReference type="AlphaFoldDB" id="A0A7Y9IBK3"/>
<organism evidence="1 2">
    <name type="scientific">Microlunatus parietis</name>
    <dbReference type="NCBI Taxonomy" id="682979"/>
    <lineage>
        <taxon>Bacteria</taxon>
        <taxon>Bacillati</taxon>
        <taxon>Actinomycetota</taxon>
        <taxon>Actinomycetes</taxon>
        <taxon>Propionibacteriales</taxon>
        <taxon>Propionibacteriaceae</taxon>
        <taxon>Microlunatus</taxon>
    </lineage>
</organism>
<accession>A0A7Y9IBK3</accession>
<dbReference type="Proteomes" id="UP000569914">
    <property type="component" value="Unassembled WGS sequence"/>
</dbReference>
<keyword evidence="2" id="KW-1185">Reference proteome</keyword>
<gene>
    <name evidence="1" type="ORF">BKA15_005034</name>
</gene>
<reference evidence="1 2" key="1">
    <citation type="submission" date="2020-07" db="EMBL/GenBank/DDBJ databases">
        <title>Sequencing the genomes of 1000 actinobacteria strains.</title>
        <authorList>
            <person name="Klenk H.-P."/>
        </authorList>
    </citation>
    <scope>NUCLEOTIDE SEQUENCE [LARGE SCALE GENOMIC DNA]</scope>
    <source>
        <strain evidence="1 2">DSM 22083</strain>
    </source>
</reference>
<name>A0A7Y9IBK3_9ACTN</name>
<evidence type="ECO:0000313" key="1">
    <source>
        <dbReference type="EMBL" id="NYE73705.1"/>
    </source>
</evidence>
<comment type="caution">
    <text evidence="1">The sequence shown here is derived from an EMBL/GenBank/DDBJ whole genome shotgun (WGS) entry which is preliminary data.</text>
</comment>
<proteinExistence type="predicted"/>
<evidence type="ECO:0000313" key="2">
    <source>
        <dbReference type="Proteomes" id="UP000569914"/>
    </source>
</evidence>
<dbReference type="EMBL" id="JACCBU010000001">
    <property type="protein sequence ID" value="NYE73705.1"/>
    <property type="molecule type" value="Genomic_DNA"/>
</dbReference>